<dbReference type="PROSITE" id="PS00104">
    <property type="entry name" value="EPSP_SYNTHASE_1"/>
    <property type="match status" value="1"/>
</dbReference>
<dbReference type="EC" id="2.5.1.19" evidence="8"/>
<dbReference type="PANTHER" id="PTHR21090">
    <property type="entry name" value="AROM/DEHYDROQUINATE SYNTHASE"/>
    <property type="match status" value="1"/>
</dbReference>
<evidence type="ECO:0000256" key="8">
    <source>
        <dbReference type="HAMAP-Rule" id="MF_00210"/>
    </source>
</evidence>
<dbReference type="InterPro" id="IPR001986">
    <property type="entry name" value="Enolpyruvate_Tfrase_dom"/>
</dbReference>
<proteinExistence type="inferred from homology"/>
<dbReference type="InterPro" id="IPR023193">
    <property type="entry name" value="EPSP_synthase_CS"/>
</dbReference>
<dbReference type="RefSeq" id="WP_049725320.1">
    <property type="nucleotide sequence ID" value="NZ_CP012154.1"/>
</dbReference>
<dbReference type="InterPro" id="IPR006264">
    <property type="entry name" value="EPSP_synthase"/>
</dbReference>
<keyword evidence="10" id="KW-1185">Reference proteome</keyword>
<feature type="binding site" evidence="8">
    <location>
        <position position="166"/>
    </location>
    <ligand>
        <name>3-phosphoshikimate</name>
        <dbReference type="ChEBI" id="CHEBI:145989"/>
    </ligand>
</feature>
<dbReference type="Pfam" id="PF00275">
    <property type="entry name" value="EPSP_synthase"/>
    <property type="match status" value="1"/>
</dbReference>
<evidence type="ECO:0000256" key="2">
    <source>
        <dbReference type="ARBA" id="ARBA00009948"/>
    </source>
</evidence>
<dbReference type="GO" id="GO:0009073">
    <property type="term" value="P:aromatic amino acid family biosynthetic process"/>
    <property type="evidence" value="ECO:0007669"/>
    <property type="project" value="UniProtKB-KW"/>
</dbReference>
<dbReference type="EMBL" id="CP012154">
    <property type="protein sequence ID" value="AKS41698.1"/>
    <property type="molecule type" value="Genomic_DNA"/>
</dbReference>
<feature type="binding site" evidence="8">
    <location>
        <position position="168"/>
    </location>
    <ligand>
        <name>3-phosphoshikimate</name>
        <dbReference type="ChEBI" id="CHEBI:145989"/>
    </ligand>
</feature>
<dbReference type="GO" id="GO:0005737">
    <property type="term" value="C:cytoplasm"/>
    <property type="evidence" value="ECO:0007669"/>
    <property type="project" value="UniProtKB-SubCell"/>
</dbReference>
<dbReference type="PROSITE" id="PS00885">
    <property type="entry name" value="EPSP_SYNTHASE_2"/>
    <property type="match status" value="1"/>
</dbReference>
<dbReference type="Gene3D" id="3.65.10.10">
    <property type="entry name" value="Enolpyruvate transferase domain"/>
    <property type="match status" value="2"/>
</dbReference>
<organism evidence="9 10">
    <name type="scientific">Wenzhouxiangella marina</name>
    <dbReference type="NCBI Taxonomy" id="1579979"/>
    <lineage>
        <taxon>Bacteria</taxon>
        <taxon>Pseudomonadati</taxon>
        <taxon>Pseudomonadota</taxon>
        <taxon>Gammaproteobacteria</taxon>
        <taxon>Chromatiales</taxon>
        <taxon>Wenzhouxiangellaceae</taxon>
        <taxon>Wenzhouxiangella</taxon>
    </lineage>
</organism>
<dbReference type="GO" id="GO:0008652">
    <property type="term" value="P:amino acid biosynthetic process"/>
    <property type="evidence" value="ECO:0007669"/>
    <property type="project" value="UniProtKB-KW"/>
</dbReference>
<dbReference type="KEGG" id="wma:WM2015_1326"/>
<comment type="subcellular location">
    <subcellularLocation>
        <location evidence="8">Cytoplasm</location>
    </subcellularLocation>
</comment>
<dbReference type="CDD" id="cd01556">
    <property type="entry name" value="EPSP_synthase"/>
    <property type="match status" value="1"/>
</dbReference>
<dbReference type="Proteomes" id="UP000066624">
    <property type="component" value="Chromosome"/>
</dbReference>
<reference evidence="9 10" key="1">
    <citation type="submission" date="2015-07" db="EMBL/GenBank/DDBJ databases">
        <authorList>
            <person name="Noorani M."/>
        </authorList>
    </citation>
    <scope>NUCLEOTIDE SEQUENCE [LARGE SCALE GENOMIC DNA]</scope>
    <source>
        <strain evidence="9 10">KCTC 42284</strain>
    </source>
</reference>
<feature type="binding site" evidence="8">
    <location>
        <position position="386"/>
    </location>
    <ligand>
        <name>phosphoenolpyruvate</name>
        <dbReference type="ChEBI" id="CHEBI:58702"/>
    </ligand>
</feature>
<evidence type="ECO:0000313" key="10">
    <source>
        <dbReference type="Proteomes" id="UP000066624"/>
    </source>
</evidence>
<dbReference type="PATRIC" id="fig|1579979.3.peg.1360"/>
<dbReference type="AlphaFoldDB" id="A0A0K0XVK1"/>
<dbReference type="HAMAP" id="MF_00210">
    <property type="entry name" value="EPSP_synth"/>
    <property type="match status" value="1"/>
</dbReference>
<feature type="binding site" evidence="8">
    <location>
        <position position="168"/>
    </location>
    <ligand>
        <name>phosphoenolpyruvate</name>
        <dbReference type="ChEBI" id="CHEBI:58702"/>
    </ligand>
</feature>
<dbReference type="FunFam" id="3.65.10.10:FF:000005">
    <property type="entry name" value="3-phosphoshikimate 1-carboxyvinyltransferase"/>
    <property type="match status" value="1"/>
</dbReference>
<name>A0A0K0XVK1_9GAMM</name>
<gene>
    <name evidence="8" type="primary">aroA</name>
    <name evidence="9" type="ORF">WM2015_1326</name>
</gene>
<comment type="caution">
    <text evidence="8">Lacks conserved residue(s) required for the propagation of feature annotation.</text>
</comment>
<comment type="subunit">
    <text evidence="8">Monomer.</text>
</comment>
<dbReference type="GO" id="GO:0009423">
    <property type="term" value="P:chorismate biosynthetic process"/>
    <property type="evidence" value="ECO:0007669"/>
    <property type="project" value="UniProtKB-UniRule"/>
</dbReference>
<evidence type="ECO:0000256" key="4">
    <source>
        <dbReference type="ARBA" id="ARBA00022605"/>
    </source>
</evidence>
<dbReference type="InterPro" id="IPR013792">
    <property type="entry name" value="RNA3'P_cycl/enolpyr_Trfase_a/b"/>
</dbReference>
<keyword evidence="5 8" id="KW-0808">Transferase</keyword>
<feature type="binding site" evidence="8">
    <location>
        <position position="341"/>
    </location>
    <ligand>
        <name>3-phosphoshikimate</name>
        <dbReference type="ChEBI" id="CHEBI:145989"/>
    </ligand>
</feature>
<feature type="binding site" evidence="8">
    <location>
        <position position="22"/>
    </location>
    <ligand>
        <name>phosphoenolpyruvate</name>
        <dbReference type="ChEBI" id="CHEBI:58702"/>
    </ligand>
</feature>
<feature type="binding site" evidence="8">
    <location>
        <position position="123"/>
    </location>
    <ligand>
        <name>phosphoenolpyruvate</name>
        <dbReference type="ChEBI" id="CHEBI:58702"/>
    </ligand>
</feature>
<feature type="active site" description="Proton acceptor" evidence="8">
    <location>
        <position position="314"/>
    </location>
</feature>
<dbReference type="UniPathway" id="UPA00053">
    <property type="reaction ID" value="UER00089"/>
</dbReference>
<feature type="binding site" evidence="8">
    <location>
        <position position="91"/>
    </location>
    <ligand>
        <name>phosphoenolpyruvate</name>
        <dbReference type="ChEBI" id="CHEBI:58702"/>
    </ligand>
</feature>
<evidence type="ECO:0000313" key="9">
    <source>
        <dbReference type="EMBL" id="AKS41698.1"/>
    </source>
</evidence>
<comment type="pathway">
    <text evidence="1 8">Metabolic intermediate biosynthesis; chorismate biosynthesis; chorismate from D-erythrose 4-phosphate and phosphoenolpyruvate: step 6/7.</text>
</comment>
<evidence type="ECO:0000256" key="1">
    <source>
        <dbReference type="ARBA" id="ARBA00004811"/>
    </source>
</evidence>
<feature type="binding site" evidence="8">
    <location>
        <position position="345"/>
    </location>
    <ligand>
        <name>phosphoenolpyruvate</name>
        <dbReference type="ChEBI" id="CHEBI:58702"/>
    </ligand>
</feature>
<evidence type="ECO:0000256" key="7">
    <source>
        <dbReference type="ARBA" id="ARBA00044633"/>
    </source>
</evidence>
<comment type="function">
    <text evidence="8">Catalyzes the transfer of the enolpyruvyl moiety of phosphoenolpyruvate (PEP) to the 5-hydroxyl of shikimate-3-phosphate (S3P) to produce enolpyruvyl shikimate-3-phosphate and inorganic phosphate.</text>
</comment>
<keyword evidence="3 8" id="KW-0963">Cytoplasm</keyword>
<sequence length="435" mass="45548">MRLRIQATSKPLAGRYCPPGDKSISHRVAILGGLARGTSVIEGFLEAADTRATLAAMASLGAEVTESEGRIRITGGRLEAGNRTLDLGNSGTGMRLLAGMLSGRPELIGHTLTLIGDESLSARPMDRIIRPLSEMGARIGSREGRAPLSIEPQALHGIRYAMPVASAQVKSALLLAGLVADGATVVVEPGPSRDHTERLLPAFGVDLLDGAPGVGVRGGAELRATELRVPGDLSSASFVMAAALMVPGSRVEVDNVGLNPTRDGVLRIIDAMGGRVERLSDETVGLEPVGRLAVHGEGLRGLEIPPAWVPLAIDEFPIVMAMAAAAEGETVIRGARELRVKESDRLAVMCEALAAVGVDVTETPDGAVIRGGRVRGGRVDSHGDHRIAMSMAVLGLVSEGDIVVERAQWIETSYPGFVDDMVALGADMQWEADDD</sequence>
<evidence type="ECO:0000256" key="3">
    <source>
        <dbReference type="ARBA" id="ARBA00022490"/>
    </source>
</evidence>
<dbReference type="GO" id="GO:0003866">
    <property type="term" value="F:3-phosphoshikimate 1-carboxyvinyltransferase activity"/>
    <property type="evidence" value="ECO:0007669"/>
    <property type="project" value="UniProtKB-UniRule"/>
</dbReference>
<keyword evidence="6 8" id="KW-0057">Aromatic amino acid biosynthesis</keyword>
<feature type="binding site" evidence="8">
    <location>
        <position position="27"/>
    </location>
    <ligand>
        <name>3-phosphoshikimate</name>
        <dbReference type="ChEBI" id="CHEBI:145989"/>
    </ligand>
</feature>
<comment type="similarity">
    <text evidence="2 8">Belongs to the EPSP synthase family.</text>
</comment>
<evidence type="ECO:0000256" key="6">
    <source>
        <dbReference type="ARBA" id="ARBA00023141"/>
    </source>
</evidence>
<feature type="binding site" evidence="8">
    <location>
        <position position="314"/>
    </location>
    <ligand>
        <name>3-phosphoshikimate</name>
        <dbReference type="ChEBI" id="CHEBI:145989"/>
    </ligand>
</feature>
<evidence type="ECO:0000256" key="5">
    <source>
        <dbReference type="ARBA" id="ARBA00022679"/>
    </source>
</evidence>
<comment type="catalytic activity">
    <reaction evidence="7">
        <text>3-phosphoshikimate + phosphoenolpyruvate = 5-O-(1-carboxyvinyl)-3-phosphoshikimate + phosphate</text>
        <dbReference type="Rhea" id="RHEA:21256"/>
        <dbReference type="ChEBI" id="CHEBI:43474"/>
        <dbReference type="ChEBI" id="CHEBI:57701"/>
        <dbReference type="ChEBI" id="CHEBI:58702"/>
        <dbReference type="ChEBI" id="CHEBI:145989"/>
        <dbReference type="EC" id="2.5.1.19"/>
    </reaction>
    <physiologicalReaction direction="left-to-right" evidence="7">
        <dbReference type="Rhea" id="RHEA:21257"/>
    </physiologicalReaction>
</comment>
<feature type="binding site" evidence="8">
    <location>
        <position position="22"/>
    </location>
    <ligand>
        <name>3-phosphoshikimate</name>
        <dbReference type="ChEBI" id="CHEBI:145989"/>
    </ligand>
</feature>
<accession>A0A0K0XVK1</accession>
<protein>
    <recommendedName>
        <fullName evidence="8">3-phosphoshikimate 1-carboxyvinyltransferase</fullName>
        <ecNumber evidence="8">2.5.1.19</ecNumber>
    </recommendedName>
    <alternativeName>
        <fullName evidence="8">5-enolpyruvylshikimate-3-phosphate synthase</fullName>
        <shortName evidence="8">EPSP synthase</shortName>
        <shortName evidence="8">EPSPS</shortName>
    </alternativeName>
</protein>
<dbReference type="SUPFAM" id="SSF55205">
    <property type="entry name" value="EPT/RTPC-like"/>
    <property type="match status" value="1"/>
</dbReference>
<dbReference type="PIRSF" id="PIRSF000505">
    <property type="entry name" value="EPSPS"/>
    <property type="match status" value="1"/>
</dbReference>
<keyword evidence="4 8" id="KW-0028">Amino-acid biosynthesis</keyword>
<dbReference type="InterPro" id="IPR036968">
    <property type="entry name" value="Enolpyruvate_Tfrase_sf"/>
</dbReference>
<dbReference type="NCBIfam" id="TIGR01356">
    <property type="entry name" value="aroA"/>
    <property type="match status" value="1"/>
</dbReference>
<dbReference type="OrthoDB" id="9809920at2"/>
<feature type="binding site" evidence="8">
    <location>
        <position position="23"/>
    </location>
    <ligand>
        <name>3-phosphoshikimate</name>
        <dbReference type="ChEBI" id="CHEBI:145989"/>
    </ligand>
</feature>
<dbReference type="PANTHER" id="PTHR21090:SF5">
    <property type="entry name" value="PENTAFUNCTIONAL AROM POLYPEPTIDE"/>
    <property type="match status" value="1"/>
</dbReference>
<dbReference type="STRING" id="1579979.WM2015_1326"/>